<dbReference type="Gene3D" id="1.10.357.10">
    <property type="entry name" value="Tetracycline Repressor, domain 2"/>
    <property type="match status" value="1"/>
</dbReference>
<dbReference type="KEGG" id="aaa:Acav_2990"/>
<feature type="DNA-binding region" description="H-T-H motif" evidence="2">
    <location>
        <begin position="44"/>
        <end position="63"/>
    </location>
</feature>
<name>F0Q5T2_PARA1</name>
<dbReference type="Pfam" id="PF17937">
    <property type="entry name" value="TetR_C_28"/>
    <property type="match status" value="1"/>
</dbReference>
<feature type="domain" description="HTH tetR-type" evidence="3">
    <location>
        <begin position="21"/>
        <end position="81"/>
    </location>
</feature>
<evidence type="ECO:0000313" key="4">
    <source>
        <dbReference type="EMBL" id="ADX46894.1"/>
    </source>
</evidence>
<evidence type="ECO:0000259" key="3">
    <source>
        <dbReference type="PROSITE" id="PS50977"/>
    </source>
</evidence>
<dbReference type="AlphaFoldDB" id="F0Q5T2"/>
<dbReference type="InterPro" id="IPR001647">
    <property type="entry name" value="HTH_TetR"/>
</dbReference>
<dbReference type="GO" id="GO:0000976">
    <property type="term" value="F:transcription cis-regulatory region binding"/>
    <property type="evidence" value="ECO:0007669"/>
    <property type="project" value="TreeGrafter"/>
</dbReference>
<proteinExistence type="predicted"/>
<dbReference type="PANTHER" id="PTHR30055">
    <property type="entry name" value="HTH-TYPE TRANSCRIPTIONAL REGULATOR RUTR"/>
    <property type="match status" value="1"/>
</dbReference>
<organism evidence="4 5">
    <name type="scientific">Paracidovorax avenae (strain ATCC 19860 / DSM 7227 / CCUG 15838 / JCM 20985 / LMG 2117 / NCPPB 1011)</name>
    <name type="common">Acidovorax avenae</name>
    <dbReference type="NCBI Taxonomy" id="643561"/>
    <lineage>
        <taxon>Bacteria</taxon>
        <taxon>Pseudomonadati</taxon>
        <taxon>Pseudomonadota</taxon>
        <taxon>Betaproteobacteria</taxon>
        <taxon>Burkholderiales</taxon>
        <taxon>Comamonadaceae</taxon>
        <taxon>Paracidovorax</taxon>
    </lineage>
</organism>
<dbReference type="InterPro" id="IPR041479">
    <property type="entry name" value="TetR_CgmR_C"/>
</dbReference>
<dbReference type="PROSITE" id="PS50977">
    <property type="entry name" value="HTH_TETR_2"/>
    <property type="match status" value="1"/>
</dbReference>
<dbReference type="InterPro" id="IPR050109">
    <property type="entry name" value="HTH-type_TetR-like_transc_reg"/>
</dbReference>
<reference evidence="4" key="1">
    <citation type="submission" date="2011-02" db="EMBL/GenBank/DDBJ databases">
        <title>Complete sequence of Acidovorax avenae subsp. avenae ATCC 19860.</title>
        <authorList>
            <consortium name="US DOE Joint Genome Institute"/>
            <person name="Lucas S."/>
            <person name="Copeland A."/>
            <person name="Lapidus A."/>
            <person name="Cheng J.-F."/>
            <person name="Goodwin L."/>
            <person name="Pitluck S."/>
            <person name="Chertkov O."/>
            <person name="Held B."/>
            <person name="Detter J.C."/>
            <person name="Han C."/>
            <person name="Tapia R."/>
            <person name="Land M."/>
            <person name="Hauser L."/>
            <person name="Kyrpides N."/>
            <person name="Ivanova N."/>
            <person name="Ovchinnikova G."/>
            <person name="Pagani I."/>
            <person name="Gordon S."/>
            <person name="Woyke T."/>
        </authorList>
    </citation>
    <scope>NUCLEOTIDE SEQUENCE</scope>
    <source>
        <strain evidence="4">ATCC 19860</strain>
    </source>
</reference>
<protein>
    <submittedName>
        <fullName evidence="4">Regulatory protein TetR</fullName>
    </submittedName>
</protein>
<dbReference type="PANTHER" id="PTHR30055:SF148">
    <property type="entry name" value="TETR-FAMILY TRANSCRIPTIONAL REGULATOR"/>
    <property type="match status" value="1"/>
</dbReference>
<keyword evidence="5" id="KW-1185">Reference proteome</keyword>
<dbReference type="HOGENOM" id="CLU_091687_4_1_4"/>
<dbReference type="PRINTS" id="PR00455">
    <property type="entry name" value="HTHTETR"/>
</dbReference>
<dbReference type="Proteomes" id="UP000002482">
    <property type="component" value="Chromosome"/>
</dbReference>
<keyword evidence="1 2" id="KW-0238">DNA-binding</keyword>
<gene>
    <name evidence="4" type="ordered locus">Acav_2990</name>
</gene>
<dbReference type="Pfam" id="PF00440">
    <property type="entry name" value="TetR_N"/>
    <property type="match status" value="1"/>
</dbReference>
<accession>F0Q5T2</accession>
<dbReference type="InterPro" id="IPR009057">
    <property type="entry name" value="Homeodomain-like_sf"/>
</dbReference>
<evidence type="ECO:0000256" key="1">
    <source>
        <dbReference type="ARBA" id="ARBA00023125"/>
    </source>
</evidence>
<sequence>MAFGFQGTMPSGTPAMGRKPTITRDRLLDLAQQIVRAEGARGLTIDALARAAGISKGGVQYSFASKEDLVRGLVARWTQAFDAAMAAQDTGTCALGFVRGYIGAMRSSDTATDAKMAGLLIAYLQDPDNLRDMRAWYEQALARLGGTTPQARAARVAFLAVEGLFLLRIGGIDDSARWLALLDDIDALLGQITGT</sequence>
<dbReference type="SUPFAM" id="SSF46689">
    <property type="entry name" value="Homeodomain-like"/>
    <property type="match status" value="1"/>
</dbReference>
<dbReference type="EMBL" id="CP002521">
    <property type="protein sequence ID" value="ADX46894.1"/>
    <property type="molecule type" value="Genomic_DNA"/>
</dbReference>
<evidence type="ECO:0000313" key="5">
    <source>
        <dbReference type="Proteomes" id="UP000002482"/>
    </source>
</evidence>
<dbReference type="GO" id="GO:0003700">
    <property type="term" value="F:DNA-binding transcription factor activity"/>
    <property type="evidence" value="ECO:0007669"/>
    <property type="project" value="TreeGrafter"/>
</dbReference>
<evidence type="ECO:0000256" key="2">
    <source>
        <dbReference type="PROSITE-ProRule" id="PRU00335"/>
    </source>
</evidence>